<gene>
    <name evidence="1" type="ORF">IWW38_003093</name>
</gene>
<reference evidence="1" key="1">
    <citation type="submission" date="2022-07" db="EMBL/GenBank/DDBJ databases">
        <title>Phylogenomic reconstructions and comparative analyses of Kickxellomycotina fungi.</title>
        <authorList>
            <person name="Reynolds N.K."/>
            <person name="Stajich J.E."/>
            <person name="Barry K."/>
            <person name="Grigoriev I.V."/>
            <person name="Crous P."/>
            <person name="Smith M.E."/>
        </authorList>
    </citation>
    <scope>NUCLEOTIDE SEQUENCE</scope>
    <source>
        <strain evidence="1">CBS 190363</strain>
    </source>
</reference>
<sequence>MFQWGEVKSRKEKRQVPKQHEDIKPIEKSSYVPRPASFRGGVRGGAARGGRAGPSHAASASSNRVRTASVARTAAAPVTDDSLGWEVIDASADSKSTAAGAWDTKPAAVSAATQEQKPKGQDAAAVSAPVNTAPAKPAAVSWASIAKRQVHYLGTRS</sequence>
<protein>
    <submittedName>
        <fullName evidence="1">Uncharacterized protein</fullName>
    </submittedName>
</protein>
<accession>A0ACC1M1N5</accession>
<name>A0ACC1M1N5_9FUNG</name>
<dbReference type="Proteomes" id="UP001139981">
    <property type="component" value="Unassembled WGS sequence"/>
</dbReference>
<organism evidence="1 2">
    <name type="scientific">Coemansia aciculifera</name>
    <dbReference type="NCBI Taxonomy" id="417176"/>
    <lineage>
        <taxon>Eukaryota</taxon>
        <taxon>Fungi</taxon>
        <taxon>Fungi incertae sedis</taxon>
        <taxon>Zoopagomycota</taxon>
        <taxon>Kickxellomycotina</taxon>
        <taxon>Kickxellomycetes</taxon>
        <taxon>Kickxellales</taxon>
        <taxon>Kickxellaceae</taxon>
        <taxon>Coemansia</taxon>
    </lineage>
</organism>
<evidence type="ECO:0000313" key="1">
    <source>
        <dbReference type="EMBL" id="KAJ2892761.1"/>
    </source>
</evidence>
<evidence type="ECO:0000313" key="2">
    <source>
        <dbReference type="Proteomes" id="UP001139981"/>
    </source>
</evidence>
<keyword evidence="2" id="KW-1185">Reference proteome</keyword>
<proteinExistence type="predicted"/>
<comment type="caution">
    <text evidence="1">The sequence shown here is derived from an EMBL/GenBank/DDBJ whole genome shotgun (WGS) entry which is preliminary data.</text>
</comment>
<dbReference type="EMBL" id="JANBVB010000662">
    <property type="protein sequence ID" value="KAJ2892761.1"/>
    <property type="molecule type" value="Genomic_DNA"/>
</dbReference>